<dbReference type="Proteomes" id="UP000178574">
    <property type="component" value="Unassembled WGS sequence"/>
</dbReference>
<evidence type="ECO:0000313" key="8">
    <source>
        <dbReference type="Proteomes" id="UP000178574"/>
    </source>
</evidence>
<feature type="transmembrane region" description="Helical" evidence="5">
    <location>
        <begin position="50"/>
        <end position="67"/>
    </location>
</feature>
<proteinExistence type="inferred from homology"/>
<keyword evidence="5" id="KW-0813">Transport</keyword>
<evidence type="ECO:0000256" key="2">
    <source>
        <dbReference type="ARBA" id="ARBA00022692"/>
    </source>
</evidence>
<dbReference type="PROSITE" id="PS51012">
    <property type="entry name" value="ABC_TM2"/>
    <property type="match status" value="1"/>
</dbReference>
<organism evidence="7 8">
    <name type="scientific">Candidatus Sungbacteria bacterium RIFCSPHIGHO2_01_FULL_50_25</name>
    <dbReference type="NCBI Taxonomy" id="1802265"/>
    <lineage>
        <taxon>Bacteria</taxon>
        <taxon>Candidatus Sungiibacteriota</taxon>
    </lineage>
</organism>
<dbReference type="Pfam" id="PF01061">
    <property type="entry name" value="ABC2_membrane"/>
    <property type="match status" value="1"/>
</dbReference>
<sequence>MIRIYAIFLRQVLLIRRSIHRLLGIFYWALLDLLLWGFLTVYLHKVGQDRLSGITVLIGTVVLWNFLMRVQQGVGVSFLEDVWARNLMSLLASPLSIREYMSGLVVVGTTSAFFSLAIMTAVAWLLFSYNIFQFGFLMIPFVAILFLFGLGLGIFTTAMILRFGPSSEILAWSIPALIPPFSGVFYPVATLPKALQYIAFILPSSHVFEGMRAAVFTSRVDWQNLILGFLLAFLFVIASFFFLHRSYRYVLRNGLLTRFSTE</sequence>
<dbReference type="InterPro" id="IPR047817">
    <property type="entry name" value="ABC2_TM_bact-type"/>
</dbReference>
<dbReference type="AlphaFoldDB" id="A0A1G2K6F7"/>
<dbReference type="InterPro" id="IPR051784">
    <property type="entry name" value="Nod_factor_ABC_transporter"/>
</dbReference>
<name>A0A1G2K6F7_9BACT</name>
<feature type="transmembrane region" description="Helical" evidence="5">
    <location>
        <begin position="225"/>
        <end position="243"/>
    </location>
</feature>
<feature type="transmembrane region" description="Helical" evidence="5">
    <location>
        <begin position="169"/>
        <end position="189"/>
    </location>
</feature>
<keyword evidence="2 5" id="KW-0812">Transmembrane</keyword>
<evidence type="ECO:0000256" key="5">
    <source>
        <dbReference type="RuleBase" id="RU361157"/>
    </source>
</evidence>
<keyword evidence="4 5" id="KW-0472">Membrane</keyword>
<accession>A0A1G2K6F7</accession>
<dbReference type="GO" id="GO:0140359">
    <property type="term" value="F:ABC-type transporter activity"/>
    <property type="evidence" value="ECO:0007669"/>
    <property type="project" value="InterPro"/>
</dbReference>
<feature type="transmembrane region" description="Helical" evidence="5">
    <location>
        <begin position="21"/>
        <end position="44"/>
    </location>
</feature>
<reference evidence="7 8" key="1">
    <citation type="journal article" date="2016" name="Nat. Commun.">
        <title>Thousands of microbial genomes shed light on interconnected biogeochemical processes in an aquifer system.</title>
        <authorList>
            <person name="Anantharaman K."/>
            <person name="Brown C.T."/>
            <person name="Hug L.A."/>
            <person name="Sharon I."/>
            <person name="Castelle C.J."/>
            <person name="Probst A.J."/>
            <person name="Thomas B.C."/>
            <person name="Singh A."/>
            <person name="Wilkins M.J."/>
            <person name="Karaoz U."/>
            <person name="Brodie E.L."/>
            <person name="Williams K.H."/>
            <person name="Hubbard S.S."/>
            <person name="Banfield J.F."/>
        </authorList>
    </citation>
    <scope>NUCLEOTIDE SEQUENCE [LARGE SCALE GENOMIC DNA]</scope>
</reference>
<dbReference type="GO" id="GO:0043190">
    <property type="term" value="C:ATP-binding cassette (ABC) transporter complex"/>
    <property type="evidence" value="ECO:0007669"/>
    <property type="project" value="InterPro"/>
</dbReference>
<comment type="similarity">
    <text evidence="5">Belongs to the ABC-2 integral membrane protein family.</text>
</comment>
<dbReference type="InterPro" id="IPR013525">
    <property type="entry name" value="ABC2_TM"/>
</dbReference>
<keyword evidence="3 5" id="KW-1133">Transmembrane helix</keyword>
<keyword evidence="5" id="KW-1003">Cell membrane</keyword>
<evidence type="ECO:0000256" key="1">
    <source>
        <dbReference type="ARBA" id="ARBA00004141"/>
    </source>
</evidence>
<evidence type="ECO:0000256" key="4">
    <source>
        <dbReference type="ARBA" id="ARBA00023136"/>
    </source>
</evidence>
<comment type="caution">
    <text evidence="7">The sequence shown here is derived from an EMBL/GenBank/DDBJ whole genome shotgun (WGS) entry which is preliminary data.</text>
</comment>
<dbReference type="PANTHER" id="PTHR43229:SF3">
    <property type="entry name" value="ABC-TYPE MULTIDRUG TRANSPORT SYSTEM, PERMEASE COMPONENT"/>
    <property type="match status" value="1"/>
</dbReference>
<feature type="domain" description="ABC transmembrane type-2" evidence="6">
    <location>
        <begin position="23"/>
        <end position="246"/>
    </location>
</feature>
<evidence type="ECO:0000259" key="6">
    <source>
        <dbReference type="PROSITE" id="PS51012"/>
    </source>
</evidence>
<feature type="transmembrane region" description="Helical" evidence="5">
    <location>
        <begin position="133"/>
        <end position="157"/>
    </location>
</feature>
<feature type="transmembrane region" description="Helical" evidence="5">
    <location>
        <begin position="104"/>
        <end position="127"/>
    </location>
</feature>
<evidence type="ECO:0000313" key="7">
    <source>
        <dbReference type="EMBL" id="OGZ95007.1"/>
    </source>
</evidence>
<gene>
    <name evidence="7" type="ORF">A2847_02980</name>
</gene>
<evidence type="ECO:0000256" key="3">
    <source>
        <dbReference type="ARBA" id="ARBA00022989"/>
    </source>
</evidence>
<comment type="subcellular location">
    <subcellularLocation>
        <location evidence="5">Cell membrane</location>
        <topology evidence="5">Multi-pass membrane protein</topology>
    </subcellularLocation>
    <subcellularLocation>
        <location evidence="1">Membrane</location>
        <topology evidence="1">Multi-pass membrane protein</topology>
    </subcellularLocation>
</comment>
<dbReference type="PANTHER" id="PTHR43229">
    <property type="entry name" value="NODULATION PROTEIN J"/>
    <property type="match status" value="1"/>
</dbReference>
<dbReference type="EMBL" id="MHQD01000044">
    <property type="protein sequence ID" value="OGZ95007.1"/>
    <property type="molecule type" value="Genomic_DNA"/>
</dbReference>
<dbReference type="PRINTS" id="PR00164">
    <property type="entry name" value="ABC2TRNSPORT"/>
</dbReference>
<dbReference type="InterPro" id="IPR000412">
    <property type="entry name" value="ABC_2_transport"/>
</dbReference>
<protein>
    <recommendedName>
        <fullName evidence="5">Transport permease protein</fullName>
    </recommendedName>
</protein>